<dbReference type="Proteomes" id="UP001601992">
    <property type="component" value="Unassembled WGS sequence"/>
</dbReference>
<dbReference type="InterPro" id="IPR002347">
    <property type="entry name" value="SDR_fam"/>
</dbReference>
<dbReference type="PRINTS" id="PR00081">
    <property type="entry name" value="GDHRDH"/>
</dbReference>
<dbReference type="EMBL" id="JBIAQY010000022">
    <property type="protein sequence ID" value="MFF3573883.1"/>
    <property type="molecule type" value="Genomic_DNA"/>
</dbReference>
<dbReference type="Gene3D" id="3.40.50.720">
    <property type="entry name" value="NAD(P)-binding Rossmann-like Domain"/>
    <property type="match status" value="1"/>
</dbReference>
<evidence type="ECO:0000313" key="4">
    <source>
        <dbReference type="EMBL" id="MFF3573883.1"/>
    </source>
</evidence>
<accession>A0ABW6SC55</accession>
<sequence>MKICAGQVGVVTGGASGIGYGLAAALAARGVNVVIADRRRDAIDRVVERLVRPGIEVLPVEVDVSDASSVQKLAEVTVARFGRVDLVCNNAGVNGKAAPIWEQDLPTWNWLVGVHLYGLIHGVRAFAPIMIEQGFGYFLNTASIGGLIPLPGLGPYNATKHAVVGMTETLDQELRAACPALGASVLCPGLVETSLKETSAMNRPVGVETVEATSDVSAERASLRAAWGSVLTPADVAEIALAGVEARRLHILPNNDSAAPVRARVDRLIEDLPEPQ</sequence>
<evidence type="ECO:0000256" key="2">
    <source>
        <dbReference type="ARBA" id="ARBA00023002"/>
    </source>
</evidence>
<keyword evidence="2" id="KW-0560">Oxidoreductase</keyword>
<dbReference type="SUPFAM" id="SSF51735">
    <property type="entry name" value="NAD(P)-binding Rossmann-fold domains"/>
    <property type="match status" value="1"/>
</dbReference>
<organism evidence="4 5">
    <name type="scientific">Nocardia jiangxiensis</name>
    <dbReference type="NCBI Taxonomy" id="282685"/>
    <lineage>
        <taxon>Bacteria</taxon>
        <taxon>Bacillati</taxon>
        <taxon>Actinomycetota</taxon>
        <taxon>Actinomycetes</taxon>
        <taxon>Mycobacteriales</taxon>
        <taxon>Nocardiaceae</taxon>
        <taxon>Nocardia</taxon>
    </lineage>
</organism>
<dbReference type="PANTHER" id="PTHR43391:SF26">
    <property type="entry name" value="BLL7251 PROTEIN"/>
    <property type="match status" value="1"/>
</dbReference>
<comment type="caution">
    <text evidence="4">The sequence shown here is derived from an EMBL/GenBank/DDBJ whole genome shotgun (WGS) entry which is preliminary data.</text>
</comment>
<dbReference type="PRINTS" id="PR00080">
    <property type="entry name" value="SDRFAMILY"/>
</dbReference>
<proteinExistence type="inferred from homology"/>
<name>A0ABW6SC55_9NOCA</name>
<dbReference type="RefSeq" id="WP_040830628.1">
    <property type="nucleotide sequence ID" value="NZ_JBIAQY010000022.1"/>
</dbReference>
<dbReference type="PANTHER" id="PTHR43391">
    <property type="entry name" value="RETINOL DEHYDROGENASE-RELATED"/>
    <property type="match status" value="1"/>
</dbReference>
<dbReference type="InterPro" id="IPR036291">
    <property type="entry name" value="NAD(P)-bd_dom_sf"/>
</dbReference>
<gene>
    <name evidence="4" type="ORF">ACFYXQ_39655</name>
</gene>
<reference evidence="4 5" key="1">
    <citation type="submission" date="2024-10" db="EMBL/GenBank/DDBJ databases">
        <title>The Natural Products Discovery Center: Release of the First 8490 Sequenced Strains for Exploring Actinobacteria Biosynthetic Diversity.</title>
        <authorList>
            <person name="Kalkreuter E."/>
            <person name="Kautsar S.A."/>
            <person name="Yang D."/>
            <person name="Bader C.D."/>
            <person name="Teijaro C.N."/>
            <person name="Fluegel L."/>
            <person name="Davis C.M."/>
            <person name="Simpson J.R."/>
            <person name="Lauterbach L."/>
            <person name="Steele A.D."/>
            <person name="Gui C."/>
            <person name="Meng S."/>
            <person name="Li G."/>
            <person name="Viehrig K."/>
            <person name="Ye F."/>
            <person name="Su P."/>
            <person name="Kiefer A.F."/>
            <person name="Nichols A."/>
            <person name="Cepeda A.J."/>
            <person name="Yan W."/>
            <person name="Fan B."/>
            <person name="Jiang Y."/>
            <person name="Adhikari A."/>
            <person name="Zheng C.-J."/>
            <person name="Schuster L."/>
            <person name="Cowan T.M."/>
            <person name="Smanski M.J."/>
            <person name="Chevrette M.G."/>
            <person name="De Carvalho L.P.S."/>
            <person name="Shen B."/>
        </authorList>
    </citation>
    <scope>NUCLEOTIDE SEQUENCE [LARGE SCALE GENOMIC DNA]</scope>
    <source>
        <strain evidence="4 5">NPDC002593</strain>
    </source>
</reference>
<keyword evidence="5" id="KW-1185">Reference proteome</keyword>
<dbReference type="CDD" id="cd05233">
    <property type="entry name" value="SDR_c"/>
    <property type="match status" value="1"/>
</dbReference>
<comment type="similarity">
    <text evidence="1 3">Belongs to the short-chain dehydrogenases/reductases (SDR) family.</text>
</comment>
<dbReference type="Pfam" id="PF00106">
    <property type="entry name" value="adh_short"/>
    <property type="match status" value="1"/>
</dbReference>
<evidence type="ECO:0000256" key="3">
    <source>
        <dbReference type="RuleBase" id="RU000363"/>
    </source>
</evidence>
<evidence type="ECO:0000256" key="1">
    <source>
        <dbReference type="ARBA" id="ARBA00006484"/>
    </source>
</evidence>
<evidence type="ECO:0000313" key="5">
    <source>
        <dbReference type="Proteomes" id="UP001601992"/>
    </source>
</evidence>
<protein>
    <submittedName>
        <fullName evidence="4">SDR family NAD(P)-dependent oxidoreductase</fullName>
    </submittedName>
</protein>